<evidence type="ECO:0000256" key="6">
    <source>
        <dbReference type="SAM" id="Coils"/>
    </source>
</evidence>
<sequence>MIQETLREAEENMQKTIDFTREEFGHIRSGRASAGLFNPILVDYYGTPTPLQQLATIVIPEPRTVMITPFDPSAKANIDKALRESDLGVNPSDDGNVLRINLPALTQERRQEYVKLARARAEEGRVSLRGVRRKAMDSLEKMQKDGDAGEDEVRRAEEQVETLTKKFVTDIDNLLQAKEKDLMEV</sequence>
<keyword evidence="6" id="KW-0175">Coiled coil</keyword>
<dbReference type="PANTHER" id="PTHR20982:SF3">
    <property type="entry name" value="MITOCHONDRIAL RIBOSOME RECYCLING FACTOR PSEUDO 1"/>
    <property type="match status" value="1"/>
</dbReference>
<feature type="domain" description="Ribosome recycling factor" evidence="7">
    <location>
        <begin position="21"/>
        <end position="183"/>
    </location>
</feature>
<dbReference type="Pfam" id="PF01765">
    <property type="entry name" value="RRF"/>
    <property type="match status" value="1"/>
</dbReference>
<dbReference type="CDD" id="cd00520">
    <property type="entry name" value="RRF"/>
    <property type="match status" value="1"/>
</dbReference>
<dbReference type="PATRIC" id="fig|883066.3.peg.211"/>
<proteinExistence type="inferred from homology"/>
<dbReference type="Proteomes" id="UP000009888">
    <property type="component" value="Unassembled WGS sequence"/>
</dbReference>
<dbReference type="FunFam" id="1.10.132.20:FF:000001">
    <property type="entry name" value="Ribosome-recycling factor"/>
    <property type="match status" value="1"/>
</dbReference>
<evidence type="ECO:0000313" key="8">
    <source>
        <dbReference type="EMBL" id="EKU96121.1"/>
    </source>
</evidence>
<dbReference type="HOGENOM" id="CLU_073981_2_0_11"/>
<dbReference type="InterPro" id="IPR036191">
    <property type="entry name" value="RRF_sf"/>
</dbReference>
<dbReference type="PANTHER" id="PTHR20982">
    <property type="entry name" value="RIBOSOME RECYCLING FACTOR"/>
    <property type="match status" value="1"/>
</dbReference>
<dbReference type="GO" id="GO:0005737">
    <property type="term" value="C:cytoplasm"/>
    <property type="evidence" value="ECO:0007669"/>
    <property type="project" value="UniProtKB-SubCell"/>
</dbReference>
<dbReference type="Gene3D" id="1.10.132.20">
    <property type="entry name" value="Ribosome-recycling factor"/>
    <property type="match status" value="1"/>
</dbReference>
<comment type="subcellular location">
    <subcellularLocation>
        <location evidence="1 5">Cytoplasm</location>
    </subcellularLocation>
</comment>
<evidence type="ECO:0000256" key="1">
    <source>
        <dbReference type="ARBA" id="ARBA00004496"/>
    </source>
</evidence>
<dbReference type="STRING" id="202789.GCA_001457435_00282"/>
<comment type="similarity">
    <text evidence="2 5">Belongs to the RRF family.</text>
</comment>
<evidence type="ECO:0000256" key="2">
    <source>
        <dbReference type="ARBA" id="ARBA00005912"/>
    </source>
</evidence>
<dbReference type="GO" id="GO:0006415">
    <property type="term" value="P:translational termination"/>
    <property type="evidence" value="ECO:0007669"/>
    <property type="project" value="UniProtKB-UniRule"/>
</dbReference>
<dbReference type="HAMAP" id="MF_00040">
    <property type="entry name" value="RRF"/>
    <property type="match status" value="1"/>
</dbReference>
<dbReference type="FunFam" id="3.30.1360.40:FF:000001">
    <property type="entry name" value="Ribosome-recycling factor"/>
    <property type="match status" value="1"/>
</dbReference>
<dbReference type="RefSeq" id="WP_007000427.1">
    <property type="nucleotide sequence ID" value="NZ_JH992955.1"/>
</dbReference>
<evidence type="ECO:0000256" key="3">
    <source>
        <dbReference type="ARBA" id="ARBA00022490"/>
    </source>
</evidence>
<reference evidence="8 9" key="1">
    <citation type="submission" date="2012-09" db="EMBL/GenBank/DDBJ databases">
        <title>The Genome Sequence of Actinobaculum massiliae ACS-171-V-COL2.</title>
        <authorList>
            <consortium name="The Broad Institute Genome Sequencing Platform"/>
            <person name="Earl A."/>
            <person name="Ward D."/>
            <person name="Feldgarden M."/>
            <person name="Gevers D."/>
            <person name="Saerens B."/>
            <person name="Vaneechoutte M."/>
            <person name="Walker B."/>
            <person name="Young S.K."/>
            <person name="Zeng Q."/>
            <person name="Gargeya S."/>
            <person name="Fitzgerald M."/>
            <person name="Haas B."/>
            <person name="Abouelleil A."/>
            <person name="Alvarado L."/>
            <person name="Arachchi H.M."/>
            <person name="Berlin A."/>
            <person name="Chapman S.B."/>
            <person name="Goldberg J."/>
            <person name="Griggs A."/>
            <person name="Gujja S."/>
            <person name="Hansen M."/>
            <person name="Howarth C."/>
            <person name="Imamovic A."/>
            <person name="Larimer J."/>
            <person name="McCowen C."/>
            <person name="Montmayeur A."/>
            <person name="Murphy C."/>
            <person name="Neiman D."/>
            <person name="Pearson M."/>
            <person name="Priest M."/>
            <person name="Roberts A."/>
            <person name="Saif S."/>
            <person name="Shea T."/>
            <person name="Sisk P."/>
            <person name="Sykes S."/>
            <person name="Wortman J."/>
            <person name="Nusbaum C."/>
            <person name="Birren B."/>
        </authorList>
    </citation>
    <scope>NUCLEOTIDE SEQUENCE [LARGE SCALE GENOMIC DNA]</scope>
    <source>
        <strain evidence="9">ACS-171-V-Col2</strain>
    </source>
</reference>
<keyword evidence="4 5" id="KW-0648">Protein biosynthesis</keyword>
<dbReference type="SUPFAM" id="SSF55194">
    <property type="entry name" value="Ribosome recycling factor, RRF"/>
    <property type="match status" value="1"/>
</dbReference>
<protein>
    <recommendedName>
        <fullName evidence="5">Ribosome-recycling factor</fullName>
        <shortName evidence="5">RRF</shortName>
    </recommendedName>
    <alternativeName>
        <fullName evidence="5">Ribosome-releasing factor</fullName>
    </alternativeName>
</protein>
<comment type="function">
    <text evidence="5">Responsible for the release of ribosomes from messenger RNA at the termination of protein biosynthesis. May increase the efficiency of translation by recycling ribosomes from one round of translation to another.</text>
</comment>
<keyword evidence="3 5" id="KW-0963">Cytoplasm</keyword>
<feature type="coiled-coil region" evidence="6">
    <location>
        <begin position="139"/>
        <end position="166"/>
    </location>
</feature>
<evidence type="ECO:0000313" key="9">
    <source>
        <dbReference type="Proteomes" id="UP000009888"/>
    </source>
</evidence>
<accession>K9EJQ5</accession>
<organism evidence="8 9">
    <name type="scientific">Actinobaculum massiliense ACS-171-V-Col2</name>
    <dbReference type="NCBI Taxonomy" id="883066"/>
    <lineage>
        <taxon>Bacteria</taxon>
        <taxon>Bacillati</taxon>
        <taxon>Actinomycetota</taxon>
        <taxon>Actinomycetes</taxon>
        <taxon>Actinomycetales</taxon>
        <taxon>Actinomycetaceae</taxon>
        <taxon>Actinobaculum</taxon>
    </lineage>
</organism>
<keyword evidence="9" id="KW-1185">Reference proteome</keyword>
<dbReference type="GO" id="GO:0043023">
    <property type="term" value="F:ribosomal large subunit binding"/>
    <property type="evidence" value="ECO:0007669"/>
    <property type="project" value="TreeGrafter"/>
</dbReference>
<dbReference type="EMBL" id="AGWL01000001">
    <property type="protein sequence ID" value="EKU96121.1"/>
    <property type="molecule type" value="Genomic_DNA"/>
</dbReference>
<comment type="caution">
    <text evidence="8">The sequence shown here is derived from an EMBL/GenBank/DDBJ whole genome shotgun (WGS) entry which is preliminary data.</text>
</comment>
<name>K9EJQ5_9ACTO</name>
<gene>
    <name evidence="5" type="primary">frr</name>
    <name evidence="8" type="ORF">HMPREF9233_00209</name>
</gene>
<dbReference type="InterPro" id="IPR023584">
    <property type="entry name" value="Ribosome_recyc_fac_dom"/>
</dbReference>
<evidence type="ECO:0000259" key="7">
    <source>
        <dbReference type="Pfam" id="PF01765"/>
    </source>
</evidence>
<dbReference type="Gene3D" id="3.30.1360.40">
    <property type="match status" value="1"/>
</dbReference>
<dbReference type="AlphaFoldDB" id="K9EJQ5"/>
<evidence type="ECO:0000256" key="5">
    <source>
        <dbReference type="HAMAP-Rule" id="MF_00040"/>
    </source>
</evidence>
<dbReference type="InterPro" id="IPR002661">
    <property type="entry name" value="Ribosome_recyc_fac"/>
</dbReference>
<evidence type="ECO:0000256" key="4">
    <source>
        <dbReference type="ARBA" id="ARBA00022917"/>
    </source>
</evidence>
<dbReference type="eggNOG" id="COG0233">
    <property type="taxonomic scope" value="Bacteria"/>
</dbReference>
<dbReference type="NCBIfam" id="TIGR00496">
    <property type="entry name" value="frr"/>
    <property type="match status" value="1"/>
</dbReference>